<dbReference type="SUPFAM" id="SSF57959">
    <property type="entry name" value="Leucine zipper domain"/>
    <property type="match status" value="1"/>
</dbReference>
<feature type="region of interest" description="Disordered" evidence="1">
    <location>
        <begin position="65"/>
        <end position="146"/>
    </location>
</feature>
<reference evidence="3" key="1">
    <citation type="journal article" date="2021" name="IMA Fungus">
        <title>Genomic characterization of three marine fungi, including Emericellopsis atlantica sp. nov. with signatures of a generalist lifestyle and marine biomass degradation.</title>
        <authorList>
            <person name="Hagestad O.C."/>
            <person name="Hou L."/>
            <person name="Andersen J.H."/>
            <person name="Hansen E.H."/>
            <person name="Altermark B."/>
            <person name="Li C."/>
            <person name="Kuhnert E."/>
            <person name="Cox R.J."/>
            <person name="Crous P.W."/>
            <person name="Spatafora J.W."/>
            <person name="Lail K."/>
            <person name="Amirebrahimi M."/>
            <person name="Lipzen A."/>
            <person name="Pangilinan J."/>
            <person name="Andreopoulos W."/>
            <person name="Hayes R.D."/>
            <person name="Ng V."/>
            <person name="Grigoriev I.V."/>
            <person name="Jackson S.A."/>
            <person name="Sutton T.D.S."/>
            <person name="Dobson A.D.W."/>
            <person name="Rama T."/>
        </authorList>
    </citation>
    <scope>NUCLEOTIDE SEQUENCE</scope>
    <source>
        <strain evidence="3">TS7</strain>
    </source>
</reference>
<dbReference type="PROSITE" id="PS00036">
    <property type="entry name" value="BZIP_BASIC"/>
    <property type="match status" value="1"/>
</dbReference>
<accession>A0A9P7ZL65</accession>
<feature type="region of interest" description="Disordered" evidence="1">
    <location>
        <begin position="261"/>
        <end position="300"/>
    </location>
</feature>
<proteinExistence type="predicted"/>
<evidence type="ECO:0000256" key="1">
    <source>
        <dbReference type="SAM" id="MobiDB-lite"/>
    </source>
</evidence>
<dbReference type="PANTHER" id="PTHR39607">
    <property type="entry name" value="XANTHOCILLIN BIOSYNTHESIS CLUSTER TRANSCRIPTION FACTOR XANC-RELATED"/>
    <property type="match status" value="1"/>
</dbReference>
<dbReference type="GeneID" id="70293151"/>
<dbReference type="InterPro" id="IPR052635">
    <property type="entry name" value="Sec_Metab_Biosynth_Reg"/>
</dbReference>
<dbReference type="EMBL" id="MU251256">
    <property type="protein sequence ID" value="KAG9253727.1"/>
    <property type="molecule type" value="Genomic_DNA"/>
</dbReference>
<dbReference type="CDD" id="cd14688">
    <property type="entry name" value="bZIP_YAP"/>
    <property type="match status" value="1"/>
</dbReference>
<keyword evidence="4" id="KW-1185">Reference proteome</keyword>
<feature type="domain" description="BZIP" evidence="2">
    <location>
        <begin position="61"/>
        <end position="76"/>
    </location>
</feature>
<evidence type="ECO:0000313" key="3">
    <source>
        <dbReference type="EMBL" id="KAG9253727.1"/>
    </source>
</evidence>
<evidence type="ECO:0000259" key="2">
    <source>
        <dbReference type="PROSITE" id="PS00036"/>
    </source>
</evidence>
<dbReference type="RefSeq" id="XP_046117651.1">
    <property type="nucleotide sequence ID" value="XM_046262248.1"/>
</dbReference>
<feature type="region of interest" description="Disordered" evidence="1">
    <location>
        <begin position="164"/>
        <end position="190"/>
    </location>
</feature>
<sequence>MYAGTMSMFPQEEPDRQAYGYAQALPATQHSSYTGNGTSSAFSASALPHEDWTQIADLAERRRIQNRIAQRNYRKKLKRRLEDLERRAGSNEPEDEEASDKKPSPPPTKAKRTPSKAASKAKTEFRPQETAPETQMHLTPPMENHDDYLFAPYARQNSHTPPMYHYSGAAYPPPEETLPSSYETTSPYQTPATTHDSYAYPAVAPLVSTMPSMSHFSDAYKQESFSSDGGFNHVNQHGNIWPYWNVMDSNANAMAPYARSNAATPPLSHSFEQSANCSETGLEPLDLPTTPLSMSESPSMMPHMVGEAARELY</sequence>
<dbReference type="AlphaFoldDB" id="A0A9P7ZL65"/>
<dbReference type="Proteomes" id="UP000887229">
    <property type="component" value="Unassembled WGS sequence"/>
</dbReference>
<organism evidence="3 4">
    <name type="scientific">Emericellopsis atlantica</name>
    <dbReference type="NCBI Taxonomy" id="2614577"/>
    <lineage>
        <taxon>Eukaryota</taxon>
        <taxon>Fungi</taxon>
        <taxon>Dikarya</taxon>
        <taxon>Ascomycota</taxon>
        <taxon>Pezizomycotina</taxon>
        <taxon>Sordariomycetes</taxon>
        <taxon>Hypocreomycetidae</taxon>
        <taxon>Hypocreales</taxon>
        <taxon>Bionectriaceae</taxon>
        <taxon>Emericellopsis</taxon>
    </lineage>
</organism>
<dbReference type="Gene3D" id="1.20.5.170">
    <property type="match status" value="1"/>
</dbReference>
<gene>
    <name evidence="3" type="ORF">F5Z01DRAFT_636949</name>
</gene>
<evidence type="ECO:0000313" key="4">
    <source>
        <dbReference type="Proteomes" id="UP000887229"/>
    </source>
</evidence>
<name>A0A9P7ZL65_9HYPO</name>
<dbReference type="PANTHER" id="PTHR39607:SF1">
    <property type="entry name" value="B-ZIP TRANSCRIPTION FACTOR (EUROFUNG)"/>
    <property type="match status" value="1"/>
</dbReference>
<feature type="compositionally biased region" description="Polar residues" evidence="1">
    <location>
        <begin position="270"/>
        <end position="279"/>
    </location>
</feature>
<feature type="compositionally biased region" description="Polar residues" evidence="1">
    <location>
        <begin position="178"/>
        <end position="190"/>
    </location>
</feature>
<feature type="compositionally biased region" description="Basic and acidic residues" evidence="1">
    <location>
        <begin position="80"/>
        <end position="89"/>
    </location>
</feature>
<feature type="region of interest" description="Disordered" evidence="1">
    <location>
        <begin position="1"/>
        <end position="23"/>
    </location>
</feature>
<dbReference type="InterPro" id="IPR046347">
    <property type="entry name" value="bZIP_sf"/>
</dbReference>
<dbReference type="OrthoDB" id="194358at2759"/>
<feature type="compositionally biased region" description="Low complexity" evidence="1">
    <location>
        <begin position="287"/>
        <end position="300"/>
    </location>
</feature>
<comment type="caution">
    <text evidence="3">The sequence shown here is derived from an EMBL/GenBank/DDBJ whole genome shotgun (WGS) entry which is preliminary data.</text>
</comment>
<dbReference type="GO" id="GO:0003700">
    <property type="term" value="F:DNA-binding transcription factor activity"/>
    <property type="evidence" value="ECO:0007669"/>
    <property type="project" value="InterPro"/>
</dbReference>
<dbReference type="InterPro" id="IPR004827">
    <property type="entry name" value="bZIP"/>
</dbReference>
<protein>
    <recommendedName>
        <fullName evidence="2">BZIP domain-containing protein</fullName>
    </recommendedName>
</protein>